<accession>A0A5J4VH23</accession>
<proteinExistence type="predicted"/>
<feature type="compositionally biased region" description="Basic and acidic residues" evidence="1">
    <location>
        <begin position="118"/>
        <end position="131"/>
    </location>
</feature>
<dbReference type="Proteomes" id="UP000324800">
    <property type="component" value="Unassembled WGS sequence"/>
</dbReference>
<dbReference type="EMBL" id="SNRW01007089">
    <property type="protein sequence ID" value="KAA6381862.1"/>
    <property type="molecule type" value="Genomic_DNA"/>
</dbReference>
<sequence>MLIRTSHIVALLRDKNDQTIAKILQLVYRQWSIKSLRTAHEMTQSKSLPTSTSQLDSQSTGKIKEGQGTSDSCSIGFEESGMIKSIERDESQGSGSGASRGVSGEDSSEDGSESISLTKKDESDKVDKHSA</sequence>
<feature type="region of interest" description="Disordered" evidence="1">
    <location>
        <begin position="39"/>
        <end position="131"/>
    </location>
</feature>
<evidence type="ECO:0000256" key="1">
    <source>
        <dbReference type="SAM" id="MobiDB-lite"/>
    </source>
</evidence>
<gene>
    <name evidence="2" type="ORF">EZS28_022609</name>
</gene>
<evidence type="ECO:0000313" key="3">
    <source>
        <dbReference type="Proteomes" id="UP000324800"/>
    </source>
</evidence>
<comment type="caution">
    <text evidence="2">The sequence shown here is derived from an EMBL/GenBank/DDBJ whole genome shotgun (WGS) entry which is preliminary data.</text>
</comment>
<dbReference type="AlphaFoldDB" id="A0A5J4VH23"/>
<feature type="compositionally biased region" description="Polar residues" evidence="1">
    <location>
        <begin position="41"/>
        <end position="73"/>
    </location>
</feature>
<evidence type="ECO:0000313" key="2">
    <source>
        <dbReference type="EMBL" id="KAA6381862.1"/>
    </source>
</evidence>
<reference evidence="2 3" key="1">
    <citation type="submission" date="2019-03" db="EMBL/GenBank/DDBJ databases">
        <title>Single cell metagenomics reveals metabolic interactions within the superorganism composed of flagellate Streblomastix strix and complex community of Bacteroidetes bacteria on its surface.</title>
        <authorList>
            <person name="Treitli S.C."/>
            <person name="Kolisko M."/>
            <person name="Husnik F."/>
            <person name="Keeling P."/>
            <person name="Hampl V."/>
        </authorList>
    </citation>
    <scope>NUCLEOTIDE SEQUENCE [LARGE SCALE GENOMIC DNA]</scope>
    <source>
        <strain evidence="2">ST1C</strain>
    </source>
</reference>
<protein>
    <submittedName>
        <fullName evidence="2">Uncharacterized protein</fullName>
    </submittedName>
</protein>
<organism evidence="2 3">
    <name type="scientific">Streblomastix strix</name>
    <dbReference type="NCBI Taxonomy" id="222440"/>
    <lineage>
        <taxon>Eukaryota</taxon>
        <taxon>Metamonada</taxon>
        <taxon>Preaxostyla</taxon>
        <taxon>Oxymonadida</taxon>
        <taxon>Streblomastigidae</taxon>
        <taxon>Streblomastix</taxon>
    </lineage>
</organism>
<name>A0A5J4VH23_9EUKA</name>